<name>A0A9J7BQ33_9BACT</name>
<proteinExistence type="predicted"/>
<dbReference type="SUPFAM" id="SSF52266">
    <property type="entry name" value="SGNH hydrolase"/>
    <property type="match status" value="1"/>
</dbReference>
<keyword evidence="1" id="KW-0732">Signal</keyword>
<feature type="chain" id="PRO_5039950914" evidence="1">
    <location>
        <begin position="29"/>
        <end position="976"/>
    </location>
</feature>
<feature type="signal peptide" evidence="1">
    <location>
        <begin position="1"/>
        <end position="28"/>
    </location>
</feature>
<keyword evidence="3" id="KW-1185">Reference proteome</keyword>
<dbReference type="RefSeq" id="WP_260794164.1">
    <property type="nucleotide sequence ID" value="NZ_CP093313.1"/>
</dbReference>
<dbReference type="KEGG" id="orp:MOP44_01680"/>
<accession>A0A9J7BQ33</accession>
<reference evidence="2" key="1">
    <citation type="submission" date="2021-04" db="EMBL/GenBank/DDBJ databases">
        <title>Phylogenetic analysis of Acidobacteriaceae.</title>
        <authorList>
            <person name="Qiu L."/>
            <person name="Zhang Q."/>
        </authorList>
    </citation>
    <scope>NUCLEOTIDE SEQUENCE</scope>
    <source>
        <strain evidence="2">DSM 25168</strain>
    </source>
</reference>
<organism evidence="2 3">
    <name type="scientific">Occallatibacter riparius</name>
    <dbReference type="NCBI Taxonomy" id="1002689"/>
    <lineage>
        <taxon>Bacteria</taxon>
        <taxon>Pseudomonadati</taxon>
        <taxon>Acidobacteriota</taxon>
        <taxon>Terriglobia</taxon>
        <taxon>Terriglobales</taxon>
        <taxon>Acidobacteriaceae</taxon>
        <taxon>Occallatibacter</taxon>
    </lineage>
</organism>
<dbReference type="Proteomes" id="UP001059380">
    <property type="component" value="Chromosome"/>
</dbReference>
<dbReference type="AlphaFoldDB" id="A0A9J7BQ33"/>
<evidence type="ECO:0000256" key="1">
    <source>
        <dbReference type="SAM" id="SignalP"/>
    </source>
</evidence>
<evidence type="ECO:0000313" key="3">
    <source>
        <dbReference type="Proteomes" id="UP001059380"/>
    </source>
</evidence>
<evidence type="ECO:0000313" key="2">
    <source>
        <dbReference type="EMBL" id="UWZ84657.1"/>
    </source>
</evidence>
<sequence length="976" mass="98075">MTCLFRLRACAAIAVVCLLACFAVQARAQYTTVTTTYLGGSLSLVGSGTLYLQPVSGCNAGVGAARVGASNGQISGLPFQVPVVNGASSKAVPDALQTTPNIAYAITALDDTGTVILGAGLQSDGIHVRPGGPYGCVQPTGTTWSLDTYVPSSPVSILPSTIFDAPSTTTGAPGSSAAVTLSMLTGGQYHFAFTVPQGLQGPQGIPGGSLSYPGVSSDGAKGLSLGAVTTQAASTTWTTAQIRGDSLFCGGQGTLANPWHCGPTTGHGLAAALAALPSMAGKSFTVLAIPGQTSNQTLAVANAFAGTSKQQATITGGSLTSGTPVTITFTSGYEPTYNAFFTDTNSVPITICGVSGTASEGTGHVATFTPSGSAACAGTQQWTTTDPSGPQIVLTGYNDHGSVSQVQANDATLAAKFNTLGLPFLFLSIPYGEGAGPGNYPGANSFWSINNSRAALYGASYVDANYALAQGYNAGNAADVSDHNAGVVPTYTERAVSMQGTLNGALGTTGCPAVVMTSSSIFSLEVNGIMNMAGGEQILVTGVSGTYPNITVTSCLRAQNGTTAASYSSGAAFTATDWLHFNDYGQSLIAAAVAPLIGNVASPNVTLPSNNGGAIAQSGGPGVCGFGINGDLDCQSNLVSSSGKQLGTVSRPWGAMFSLYAGIRGGAPATYTLYSNIGLIEYSNPQFVFDAVGPTPAVNGQYLFRVMTAGNASHTNFLSSDASVNAIFGGGVTAKSYVFNNTPPSALTSAGSLGYSSGGFLDLYGPDASTYPTFSLRLQEAGGAGVITAMTIDNAGNAIHPGGLQSKWFTLQNTSSPSYSSLTTAAVFSLTSTQLVMDSIGPNTSTIGSLLIRGIAALNTSNKIFLIGDNTGLVSTPNGLSTPKFYSTAAQTTTSCGTSGSIISSEPFLGSSHKTVVIHLAACNGAATYTFPTAFANTPGIFASSSTAASVVTSLSASAVTITGTTSTGTIVLTDY</sequence>
<gene>
    <name evidence="2" type="ORF">MOP44_01680</name>
</gene>
<dbReference type="EMBL" id="CP093313">
    <property type="protein sequence ID" value="UWZ84657.1"/>
    <property type="molecule type" value="Genomic_DNA"/>
</dbReference>
<protein>
    <submittedName>
        <fullName evidence="2">Uncharacterized protein</fullName>
    </submittedName>
</protein>